<evidence type="ECO:0000256" key="1">
    <source>
        <dbReference type="SAM" id="Phobius"/>
    </source>
</evidence>
<keyword evidence="1" id="KW-1133">Transmembrane helix</keyword>
<feature type="transmembrane region" description="Helical" evidence="1">
    <location>
        <begin position="7"/>
        <end position="26"/>
    </location>
</feature>
<keyword evidence="1" id="KW-0812">Transmembrane</keyword>
<gene>
    <name evidence="2" type="ORF">MA16_Dca018743</name>
</gene>
<keyword evidence="3" id="KW-1185">Reference proteome</keyword>
<sequence length="105" mass="11810">MLSTDNLLCSFCVFACLIYVEILPSYENRGEPLTSWKFLGNSLSWIKVLSDSSSSFILDRSIGLGESTGFRTLFLLTSSFLFSFIELVLRSLHIDSLKLFLKPGD</sequence>
<name>A0A2I0VUC4_9ASPA</name>
<accession>A0A2I0VUC4</accession>
<proteinExistence type="predicted"/>
<organism evidence="2 3">
    <name type="scientific">Dendrobium catenatum</name>
    <dbReference type="NCBI Taxonomy" id="906689"/>
    <lineage>
        <taxon>Eukaryota</taxon>
        <taxon>Viridiplantae</taxon>
        <taxon>Streptophyta</taxon>
        <taxon>Embryophyta</taxon>
        <taxon>Tracheophyta</taxon>
        <taxon>Spermatophyta</taxon>
        <taxon>Magnoliopsida</taxon>
        <taxon>Liliopsida</taxon>
        <taxon>Asparagales</taxon>
        <taxon>Orchidaceae</taxon>
        <taxon>Epidendroideae</taxon>
        <taxon>Malaxideae</taxon>
        <taxon>Dendrobiinae</taxon>
        <taxon>Dendrobium</taxon>
    </lineage>
</organism>
<keyword evidence="1" id="KW-0472">Membrane</keyword>
<evidence type="ECO:0000313" key="3">
    <source>
        <dbReference type="Proteomes" id="UP000233837"/>
    </source>
</evidence>
<evidence type="ECO:0000313" key="2">
    <source>
        <dbReference type="EMBL" id="PKU67003.1"/>
    </source>
</evidence>
<dbReference type="AlphaFoldDB" id="A0A2I0VUC4"/>
<reference evidence="2 3" key="1">
    <citation type="journal article" date="2016" name="Sci. Rep.">
        <title>The Dendrobium catenatum Lindl. genome sequence provides insights into polysaccharide synthase, floral development and adaptive evolution.</title>
        <authorList>
            <person name="Zhang G.Q."/>
            <person name="Xu Q."/>
            <person name="Bian C."/>
            <person name="Tsai W.C."/>
            <person name="Yeh C.M."/>
            <person name="Liu K.W."/>
            <person name="Yoshida K."/>
            <person name="Zhang L.S."/>
            <person name="Chang S.B."/>
            <person name="Chen F."/>
            <person name="Shi Y."/>
            <person name="Su Y.Y."/>
            <person name="Zhang Y.Q."/>
            <person name="Chen L.J."/>
            <person name="Yin Y."/>
            <person name="Lin M."/>
            <person name="Huang H."/>
            <person name="Deng H."/>
            <person name="Wang Z.W."/>
            <person name="Zhu S.L."/>
            <person name="Zhao X."/>
            <person name="Deng C."/>
            <person name="Niu S.C."/>
            <person name="Huang J."/>
            <person name="Wang M."/>
            <person name="Liu G.H."/>
            <person name="Yang H.J."/>
            <person name="Xiao X.J."/>
            <person name="Hsiao Y.Y."/>
            <person name="Wu W.L."/>
            <person name="Chen Y.Y."/>
            <person name="Mitsuda N."/>
            <person name="Ohme-Takagi M."/>
            <person name="Luo Y.B."/>
            <person name="Van de Peer Y."/>
            <person name="Liu Z.J."/>
        </authorList>
    </citation>
    <scope>NUCLEOTIDE SEQUENCE [LARGE SCALE GENOMIC DNA]</scope>
    <source>
        <tissue evidence="2">The whole plant</tissue>
    </source>
</reference>
<protein>
    <submittedName>
        <fullName evidence="2">Uncharacterized protein</fullName>
    </submittedName>
</protein>
<feature type="transmembrane region" description="Helical" evidence="1">
    <location>
        <begin position="70"/>
        <end position="89"/>
    </location>
</feature>
<dbReference type="EMBL" id="KZ503229">
    <property type="protein sequence ID" value="PKU67003.1"/>
    <property type="molecule type" value="Genomic_DNA"/>
</dbReference>
<reference evidence="2 3" key="2">
    <citation type="journal article" date="2017" name="Nature">
        <title>The Apostasia genome and the evolution of orchids.</title>
        <authorList>
            <person name="Zhang G.Q."/>
            <person name="Liu K.W."/>
            <person name="Li Z."/>
            <person name="Lohaus R."/>
            <person name="Hsiao Y.Y."/>
            <person name="Niu S.C."/>
            <person name="Wang J.Y."/>
            <person name="Lin Y.C."/>
            <person name="Xu Q."/>
            <person name="Chen L.J."/>
            <person name="Yoshida K."/>
            <person name="Fujiwara S."/>
            <person name="Wang Z.W."/>
            <person name="Zhang Y.Q."/>
            <person name="Mitsuda N."/>
            <person name="Wang M."/>
            <person name="Liu G.H."/>
            <person name="Pecoraro L."/>
            <person name="Huang H.X."/>
            <person name="Xiao X.J."/>
            <person name="Lin M."/>
            <person name="Wu X.Y."/>
            <person name="Wu W.L."/>
            <person name="Chen Y.Y."/>
            <person name="Chang S.B."/>
            <person name="Sakamoto S."/>
            <person name="Ohme-Takagi M."/>
            <person name="Yagi M."/>
            <person name="Zeng S.J."/>
            <person name="Shen C.Y."/>
            <person name="Yeh C.M."/>
            <person name="Luo Y.B."/>
            <person name="Tsai W.C."/>
            <person name="Van de Peer Y."/>
            <person name="Liu Z.J."/>
        </authorList>
    </citation>
    <scope>NUCLEOTIDE SEQUENCE [LARGE SCALE GENOMIC DNA]</scope>
    <source>
        <tissue evidence="2">The whole plant</tissue>
    </source>
</reference>
<dbReference type="Proteomes" id="UP000233837">
    <property type="component" value="Unassembled WGS sequence"/>
</dbReference>